<sequence>MEFNCWALQVKDYGVGALHHCFYSGLPDCIKDKIACIRRPSTLAQLHELAQTIVACYWECKTEISCTTKSTTNKSQSANSINKSKPLSSTSTPKSDAKGKGKQKDPPKSHASKSNIAHLLAKACAAMAGTLLALPMEKAEPDN</sequence>
<name>A0A0C3J3D4_PISTI</name>
<gene>
    <name evidence="2" type="ORF">M404DRAFT_26900</name>
</gene>
<dbReference type="Proteomes" id="UP000054217">
    <property type="component" value="Unassembled WGS sequence"/>
</dbReference>
<feature type="compositionally biased region" description="Basic and acidic residues" evidence="1">
    <location>
        <begin position="95"/>
        <end position="108"/>
    </location>
</feature>
<feature type="compositionally biased region" description="Polar residues" evidence="1">
    <location>
        <begin position="68"/>
        <end position="82"/>
    </location>
</feature>
<organism evidence="2 3">
    <name type="scientific">Pisolithus tinctorius Marx 270</name>
    <dbReference type="NCBI Taxonomy" id="870435"/>
    <lineage>
        <taxon>Eukaryota</taxon>
        <taxon>Fungi</taxon>
        <taxon>Dikarya</taxon>
        <taxon>Basidiomycota</taxon>
        <taxon>Agaricomycotina</taxon>
        <taxon>Agaricomycetes</taxon>
        <taxon>Agaricomycetidae</taxon>
        <taxon>Boletales</taxon>
        <taxon>Sclerodermatineae</taxon>
        <taxon>Pisolithaceae</taxon>
        <taxon>Pisolithus</taxon>
    </lineage>
</organism>
<dbReference type="HOGENOM" id="CLU_1806996_0_0_1"/>
<dbReference type="AlphaFoldDB" id="A0A0C3J3D4"/>
<evidence type="ECO:0000256" key="1">
    <source>
        <dbReference type="SAM" id="MobiDB-lite"/>
    </source>
</evidence>
<accession>A0A0C3J3D4</accession>
<dbReference type="InParanoid" id="A0A0C3J3D4"/>
<reference evidence="3" key="2">
    <citation type="submission" date="2015-01" db="EMBL/GenBank/DDBJ databases">
        <title>Evolutionary Origins and Diversification of the Mycorrhizal Mutualists.</title>
        <authorList>
            <consortium name="DOE Joint Genome Institute"/>
            <consortium name="Mycorrhizal Genomics Consortium"/>
            <person name="Kohler A."/>
            <person name="Kuo A."/>
            <person name="Nagy L.G."/>
            <person name="Floudas D."/>
            <person name="Copeland A."/>
            <person name="Barry K.W."/>
            <person name="Cichocki N."/>
            <person name="Veneault-Fourrey C."/>
            <person name="LaButti K."/>
            <person name="Lindquist E.A."/>
            <person name="Lipzen A."/>
            <person name="Lundell T."/>
            <person name="Morin E."/>
            <person name="Murat C."/>
            <person name="Riley R."/>
            <person name="Ohm R."/>
            <person name="Sun H."/>
            <person name="Tunlid A."/>
            <person name="Henrissat B."/>
            <person name="Grigoriev I.V."/>
            <person name="Hibbett D.S."/>
            <person name="Martin F."/>
        </authorList>
    </citation>
    <scope>NUCLEOTIDE SEQUENCE [LARGE SCALE GENOMIC DNA]</scope>
    <source>
        <strain evidence="3">Marx 270</strain>
    </source>
</reference>
<feature type="region of interest" description="Disordered" evidence="1">
    <location>
        <begin position="68"/>
        <end position="113"/>
    </location>
</feature>
<reference evidence="2 3" key="1">
    <citation type="submission" date="2014-04" db="EMBL/GenBank/DDBJ databases">
        <authorList>
            <consortium name="DOE Joint Genome Institute"/>
            <person name="Kuo A."/>
            <person name="Kohler A."/>
            <person name="Costa M.D."/>
            <person name="Nagy L.G."/>
            <person name="Floudas D."/>
            <person name="Copeland A."/>
            <person name="Barry K.W."/>
            <person name="Cichocki N."/>
            <person name="Veneault-Fourrey C."/>
            <person name="LaButti K."/>
            <person name="Lindquist E.A."/>
            <person name="Lipzen A."/>
            <person name="Lundell T."/>
            <person name="Morin E."/>
            <person name="Murat C."/>
            <person name="Sun H."/>
            <person name="Tunlid A."/>
            <person name="Henrissat B."/>
            <person name="Grigoriev I.V."/>
            <person name="Hibbett D.S."/>
            <person name="Martin F."/>
            <person name="Nordberg H.P."/>
            <person name="Cantor M.N."/>
            <person name="Hua S.X."/>
        </authorList>
    </citation>
    <scope>NUCLEOTIDE SEQUENCE [LARGE SCALE GENOMIC DNA]</scope>
    <source>
        <strain evidence="2 3">Marx 270</strain>
    </source>
</reference>
<keyword evidence="3" id="KW-1185">Reference proteome</keyword>
<feature type="compositionally biased region" description="Low complexity" evidence="1">
    <location>
        <begin position="83"/>
        <end position="94"/>
    </location>
</feature>
<proteinExistence type="predicted"/>
<protein>
    <submittedName>
        <fullName evidence="2">Uncharacterized protein</fullName>
    </submittedName>
</protein>
<dbReference type="STRING" id="870435.A0A0C3J3D4"/>
<dbReference type="EMBL" id="KN831975">
    <property type="protein sequence ID" value="KIO03588.1"/>
    <property type="molecule type" value="Genomic_DNA"/>
</dbReference>
<evidence type="ECO:0000313" key="2">
    <source>
        <dbReference type="EMBL" id="KIO03588.1"/>
    </source>
</evidence>
<dbReference type="OrthoDB" id="2688047at2759"/>
<evidence type="ECO:0000313" key="3">
    <source>
        <dbReference type="Proteomes" id="UP000054217"/>
    </source>
</evidence>